<name>A0A1E7LJG1_9ACTN</name>
<dbReference type="InterPro" id="IPR004912">
    <property type="entry name" value="Adeno_VII"/>
</dbReference>
<dbReference type="Pfam" id="PF03228">
    <property type="entry name" value="Adeno_VII"/>
    <property type="match status" value="1"/>
</dbReference>
<keyword evidence="3" id="KW-0472">Membrane</keyword>
<dbReference type="EMBL" id="LJGZ01000103">
    <property type="protein sequence ID" value="OEV16362.1"/>
    <property type="molecule type" value="Genomic_DNA"/>
</dbReference>
<gene>
    <name evidence="4" type="ORF">AN221_32685</name>
</gene>
<keyword evidence="1" id="KW-1048">Host nucleus</keyword>
<keyword evidence="2" id="KW-0426">Late protein</keyword>
<reference evidence="4 5" key="1">
    <citation type="journal article" date="2016" name="Front. Microbiol.">
        <title>Comparative Genomics Analysis of Streptomyces Species Reveals Their Adaptation to the Marine Environment and Their Diversity at the Genomic Level.</title>
        <authorList>
            <person name="Tian X."/>
            <person name="Zhang Z."/>
            <person name="Yang T."/>
            <person name="Chen M."/>
            <person name="Li J."/>
            <person name="Chen F."/>
            <person name="Yang J."/>
            <person name="Li W."/>
            <person name="Zhang B."/>
            <person name="Zhang Z."/>
            <person name="Wu J."/>
            <person name="Zhang C."/>
            <person name="Long L."/>
            <person name="Xiao J."/>
        </authorList>
    </citation>
    <scope>NUCLEOTIDE SEQUENCE [LARGE SCALE GENOMIC DNA]</scope>
    <source>
        <strain evidence="4 5">SCSIO M10372</strain>
    </source>
</reference>
<dbReference type="Proteomes" id="UP000175971">
    <property type="component" value="Unassembled WGS sequence"/>
</dbReference>
<keyword evidence="5" id="KW-1185">Reference proteome</keyword>
<feature type="transmembrane region" description="Helical" evidence="3">
    <location>
        <begin position="31"/>
        <end position="54"/>
    </location>
</feature>
<organism evidence="4 5">
    <name type="scientific">Streptomyces nanshensis</name>
    <dbReference type="NCBI Taxonomy" id="518642"/>
    <lineage>
        <taxon>Bacteria</taxon>
        <taxon>Bacillati</taxon>
        <taxon>Actinomycetota</taxon>
        <taxon>Actinomycetes</taxon>
        <taxon>Kitasatosporales</taxon>
        <taxon>Streptomycetaceae</taxon>
        <taxon>Streptomyces</taxon>
    </lineage>
</organism>
<evidence type="ECO:0000256" key="2">
    <source>
        <dbReference type="ARBA" id="ARBA00022921"/>
    </source>
</evidence>
<dbReference type="AlphaFoldDB" id="A0A1E7LJG1"/>
<evidence type="ECO:0000256" key="1">
    <source>
        <dbReference type="ARBA" id="ARBA00022562"/>
    </source>
</evidence>
<keyword evidence="3" id="KW-0812">Transmembrane</keyword>
<comment type="caution">
    <text evidence="4">The sequence shown here is derived from an EMBL/GenBank/DDBJ whole genome shotgun (WGS) entry which is preliminary data.</text>
</comment>
<evidence type="ECO:0000256" key="3">
    <source>
        <dbReference type="SAM" id="Phobius"/>
    </source>
</evidence>
<proteinExistence type="predicted"/>
<evidence type="ECO:0000313" key="5">
    <source>
        <dbReference type="Proteomes" id="UP000175971"/>
    </source>
</evidence>
<sequence>MGRMSLDTLLAAGQAAATVHTAVDRVIDTALYYGPGALAAAAVAAAWLTTRWAVRRYNQLLQDRADRREYTARAARLHQVARSADAYLTMPPVLINARLEAQYNATPDLANEGEER</sequence>
<dbReference type="PATRIC" id="fig|518642.7.peg.2727"/>
<protein>
    <submittedName>
        <fullName evidence="4">Uncharacterized protein</fullName>
    </submittedName>
</protein>
<keyword evidence="3" id="KW-1133">Transmembrane helix</keyword>
<accession>A0A1E7LJG1</accession>
<evidence type="ECO:0000313" key="4">
    <source>
        <dbReference type="EMBL" id="OEV16362.1"/>
    </source>
</evidence>